<evidence type="ECO:0000256" key="1">
    <source>
        <dbReference type="ARBA" id="ARBA00022737"/>
    </source>
</evidence>
<proteinExistence type="predicted"/>
<dbReference type="AlphaFoldDB" id="A0AAW7M7S3"/>
<dbReference type="GO" id="GO:0005524">
    <property type="term" value="F:ATP binding"/>
    <property type="evidence" value="ECO:0007669"/>
    <property type="project" value="UniProtKB-KW"/>
</dbReference>
<dbReference type="InterPro" id="IPR027417">
    <property type="entry name" value="P-loop_NTPase"/>
</dbReference>
<dbReference type="GO" id="GO:0016887">
    <property type="term" value="F:ATP hydrolysis activity"/>
    <property type="evidence" value="ECO:0007669"/>
    <property type="project" value="InterPro"/>
</dbReference>
<evidence type="ECO:0000313" key="6">
    <source>
        <dbReference type="Proteomes" id="UP001172737"/>
    </source>
</evidence>
<reference evidence="5" key="1">
    <citation type="submission" date="2023-06" db="EMBL/GenBank/DDBJ databases">
        <title>Sysu t00039.</title>
        <authorList>
            <person name="Gao L."/>
            <person name="Fang B.-Z."/>
            <person name="Li W.-J."/>
        </authorList>
    </citation>
    <scope>NUCLEOTIDE SEQUENCE</scope>
    <source>
        <strain evidence="5">SYSU T00039</strain>
    </source>
</reference>
<feature type="domain" description="ABC transporter" evidence="4">
    <location>
        <begin position="4"/>
        <end position="245"/>
    </location>
</feature>
<dbReference type="Proteomes" id="UP001172737">
    <property type="component" value="Unassembled WGS sequence"/>
</dbReference>
<protein>
    <submittedName>
        <fullName evidence="5">ATP-binding cassette domain-containing protein</fullName>
    </submittedName>
</protein>
<keyword evidence="3 5" id="KW-0067">ATP-binding</keyword>
<dbReference type="EMBL" id="JAUHPX010000003">
    <property type="protein sequence ID" value="MDN4487848.1"/>
    <property type="molecule type" value="Genomic_DNA"/>
</dbReference>
<name>A0AAW7M7S3_9MICO</name>
<evidence type="ECO:0000259" key="4">
    <source>
        <dbReference type="PROSITE" id="PS50893"/>
    </source>
</evidence>
<organism evidence="5 6">
    <name type="scientific">Demequina lignilytica</name>
    <dbReference type="NCBI Taxonomy" id="3051663"/>
    <lineage>
        <taxon>Bacteria</taxon>
        <taxon>Bacillati</taxon>
        <taxon>Actinomycetota</taxon>
        <taxon>Actinomycetes</taxon>
        <taxon>Micrococcales</taxon>
        <taxon>Demequinaceae</taxon>
        <taxon>Demequina</taxon>
    </lineage>
</organism>
<sequence length="538" mass="56671">MPALTFSHVSFAWPDGRAFLDDLTWSLPDGLTALVGRNGIGKTTVIRLALGDLVPTAGRVGRPPSLAYVPQDVTLARGTTVALALGVADRLAALRAIEAGSADPAHYDVLADDWTVEESAHATLAGLGLGLDLDRPVERASGGEAVLLAVGAALLARPEVLILDEPTNNVDAGSRAALAHQLRARTGATLVASHDRTLLAGVDTIAELRERDDRTAELRWYGGGLAAFEAARDAERAAADRAVTAATADVARQRRALAAHVEGAGRKRRAGEKARAERRVVGLVADAKKQQAERTDARVRGIHQERLADARGRLADARAALPRDRTIRIDLPGTAVPQRRLVLEASRLATRTGAVLDAIVRGPERIHLAGPNGSGKSTLVRTLLGGLAARDGLVEIPVPVGVLPQRLDHLDDAATVLDTVRRAAPDADEQEIRDRLGRFRLRGAAASGPVGTLSGGERFRAALACVLLARPAPQLLILDEPTNSLDLDSQAQLVEALEGFGGALLVVSHDAAFVSSLAPTRRWSITAGPGDVVDEPLR</sequence>
<keyword evidence="6" id="KW-1185">Reference proteome</keyword>
<dbReference type="RefSeq" id="WP_301119246.1">
    <property type="nucleotide sequence ID" value="NZ_JAUHPX010000003.1"/>
</dbReference>
<dbReference type="InterPro" id="IPR050611">
    <property type="entry name" value="ABCF"/>
</dbReference>
<dbReference type="PANTHER" id="PTHR19211:SF6">
    <property type="entry name" value="BLL7188 PROTEIN"/>
    <property type="match status" value="1"/>
</dbReference>
<gene>
    <name evidence="5" type="ORF">QQX10_06665</name>
</gene>
<dbReference type="Pfam" id="PF00005">
    <property type="entry name" value="ABC_tran"/>
    <property type="match status" value="2"/>
</dbReference>
<dbReference type="PANTHER" id="PTHR19211">
    <property type="entry name" value="ATP-BINDING TRANSPORT PROTEIN-RELATED"/>
    <property type="match status" value="1"/>
</dbReference>
<dbReference type="SMART" id="SM00382">
    <property type="entry name" value="AAA"/>
    <property type="match status" value="2"/>
</dbReference>
<dbReference type="PROSITE" id="PS50893">
    <property type="entry name" value="ABC_TRANSPORTER_2"/>
    <property type="match status" value="1"/>
</dbReference>
<dbReference type="InterPro" id="IPR003439">
    <property type="entry name" value="ABC_transporter-like_ATP-bd"/>
</dbReference>
<keyword evidence="1" id="KW-0677">Repeat</keyword>
<dbReference type="SUPFAM" id="SSF52540">
    <property type="entry name" value="P-loop containing nucleoside triphosphate hydrolases"/>
    <property type="match status" value="2"/>
</dbReference>
<dbReference type="Gene3D" id="3.40.50.300">
    <property type="entry name" value="P-loop containing nucleotide triphosphate hydrolases"/>
    <property type="match status" value="2"/>
</dbReference>
<dbReference type="InterPro" id="IPR003593">
    <property type="entry name" value="AAA+_ATPase"/>
</dbReference>
<keyword evidence="2" id="KW-0547">Nucleotide-binding</keyword>
<evidence type="ECO:0000256" key="3">
    <source>
        <dbReference type="ARBA" id="ARBA00022840"/>
    </source>
</evidence>
<accession>A0AAW7M7S3</accession>
<evidence type="ECO:0000256" key="2">
    <source>
        <dbReference type="ARBA" id="ARBA00022741"/>
    </source>
</evidence>
<comment type="caution">
    <text evidence="5">The sequence shown here is derived from an EMBL/GenBank/DDBJ whole genome shotgun (WGS) entry which is preliminary data.</text>
</comment>
<evidence type="ECO:0000313" key="5">
    <source>
        <dbReference type="EMBL" id="MDN4487848.1"/>
    </source>
</evidence>